<accession>A0A388M0Z1</accession>
<dbReference type="EMBL" id="BFEA01000659">
    <property type="protein sequence ID" value="GBG88238.1"/>
    <property type="molecule type" value="Genomic_DNA"/>
</dbReference>
<sequence length="119" mass="13180">MAAKERLLATASDARIKSILDLDSLAELLFRVHVKVRSVGNVGRKVSKSETDRFEGLEWAPAKSGSPILLGTVAFMECKVVSRMETPDHWIVYSHVTDGSVSKPDARTAAHHRKIGNYY</sequence>
<evidence type="ECO:0000313" key="3">
    <source>
        <dbReference type="Proteomes" id="UP000265515"/>
    </source>
</evidence>
<name>A0A388M0Z1_CHABU</name>
<dbReference type="SUPFAM" id="SSF50475">
    <property type="entry name" value="FMN-binding split barrel"/>
    <property type="match status" value="1"/>
</dbReference>
<dbReference type="InterPro" id="IPR012349">
    <property type="entry name" value="Split_barrel_FMN-bd"/>
</dbReference>
<feature type="domain" description="Flavin reductase like" evidence="1">
    <location>
        <begin position="46"/>
        <end position="112"/>
    </location>
</feature>
<dbReference type="Pfam" id="PF01613">
    <property type="entry name" value="Flavin_Reduct"/>
    <property type="match status" value="1"/>
</dbReference>
<dbReference type="STRING" id="69332.A0A388M0Z1"/>
<reference evidence="2 3" key="1">
    <citation type="journal article" date="2018" name="Cell">
        <title>The Chara Genome: Secondary Complexity and Implications for Plant Terrestrialization.</title>
        <authorList>
            <person name="Nishiyama T."/>
            <person name="Sakayama H."/>
            <person name="Vries J.D."/>
            <person name="Buschmann H."/>
            <person name="Saint-Marcoux D."/>
            <person name="Ullrich K.K."/>
            <person name="Haas F.B."/>
            <person name="Vanderstraeten L."/>
            <person name="Becker D."/>
            <person name="Lang D."/>
            <person name="Vosolsobe S."/>
            <person name="Rombauts S."/>
            <person name="Wilhelmsson P.K.I."/>
            <person name="Janitza P."/>
            <person name="Kern R."/>
            <person name="Heyl A."/>
            <person name="Rumpler F."/>
            <person name="Villalobos L.I.A.C."/>
            <person name="Clay J.M."/>
            <person name="Skokan R."/>
            <person name="Toyoda A."/>
            <person name="Suzuki Y."/>
            <person name="Kagoshima H."/>
            <person name="Schijlen E."/>
            <person name="Tajeshwar N."/>
            <person name="Catarino B."/>
            <person name="Hetherington A.J."/>
            <person name="Saltykova A."/>
            <person name="Bonnot C."/>
            <person name="Breuninger H."/>
            <person name="Symeonidi A."/>
            <person name="Radhakrishnan G.V."/>
            <person name="Van Nieuwerburgh F."/>
            <person name="Deforce D."/>
            <person name="Chang C."/>
            <person name="Karol K.G."/>
            <person name="Hedrich R."/>
            <person name="Ulvskov P."/>
            <person name="Glockner G."/>
            <person name="Delwiche C.F."/>
            <person name="Petrasek J."/>
            <person name="Van de Peer Y."/>
            <person name="Friml J."/>
            <person name="Beilby M."/>
            <person name="Dolan L."/>
            <person name="Kohara Y."/>
            <person name="Sugano S."/>
            <person name="Fujiyama A."/>
            <person name="Delaux P.-M."/>
            <person name="Quint M."/>
            <person name="TheiBen G."/>
            <person name="Hagemann M."/>
            <person name="Harholt J."/>
            <person name="Dunand C."/>
            <person name="Zachgo S."/>
            <person name="Langdale J."/>
            <person name="Maumus F."/>
            <person name="Straeten D.V.D."/>
            <person name="Gould S.B."/>
            <person name="Rensing S.A."/>
        </authorList>
    </citation>
    <scope>NUCLEOTIDE SEQUENCE [LARGE SCALE GENOMIC DNA]</scope>
    <source>
        <strain evidence="2 3">S276</strain>
    </source>
</reference>
<dbReference type="Proteomes" id="UP000265515">
    <property type="component" value="Unassembled WGS sequence"/>
</dbReference>
<keyword evidence="3" id="KW-1185">Reference proteome</keyword>
<dbReference type="Gene3D" id="2.30.110.10">
    <property type="entry name" value="Electron Transport, Fmn-binding Protein, Chain A"/>
    <property type="match status" value="1"/>
</dbReference>
<proteinExistence type="predicted"/>
<protein>
    <recommendedName>
        <fullName evidence="1">Flavin reductase like domain-containing protein</fullName>
    </recommendedName>
</protein>
<dbReference type="GO" id="GO:0010181">
    <property type="term" value="F:FMN binding"/>
    <property type="evidence" value="ECO:0007669"/>
    <property type="project" value="InterPro"/>
</dbReference>
<dbReference type="Gramene" id="GBG88238">
    <property type="protein sequence ID" value="GBG88238"/>
    <property type="gene ID" value="CBR_g46805"/>
</dbReference>
<dbReference type="AlphaFoldDB" id="A0A388M0Z1"/>
<evidence type="ECO:0000313" key="2">
    <source>
        <dbReference type="EMBL" id="GBG88238.1"/>
    </source>
</evidence>
<comment type="caution">
    <text evidence="2">The sequence shown here is derived from an EMBL/GenBank/DDBJ whole genome shotgun (WGS) entry which is preliminary data.</text>
</comment>
<gene>
    <name evidence="2" type="ORF">CBR_g46805</name>
</gene>
<dbReference type="InterPro" id="IPR002563">
    <property type="entry name" value="Flavin_Rdtase-like_dom"/>
</dbReference>
<organism evidence="2 3">
    <name type="scientific">Chara braunii</name>
    <name type="common">Braun's stonewort</name>
    <dbReference type="NCBI Taxonomy" id="69332"/>
    <lineage>
        <taxon>Eukaryota</taxon>
        <taxon>Viridiplantae</taxon>
        <taxon>Streptophyta</taxon>
        <taxon>Charophyceae</taxon>
        <taxon>Charales</taxon>
        <taxon>Characeae</taxon>
        <taxon>Chara</taxon>
    </lineage>
</organism>
<dbReference type="OrthoDB" id="432169at2759"/>
<evidence type="ECO:0000259" key="1">
    <source>
        <dbReference type="Pfam" id="PF01613"/>
    </source>
</evidence>